<proteinExistence type="predicted"/>
<keyword evidence="1" id="KW-0597">Phosphoprotein</keyword>
<reference evidence="4 5" key="1">
    <citation type="submission" date="2017-06" db="EMBL/GenBank/DDBJ databases">
        <authorList>
            <consortium name="Pathogen Informatics"/>
        </authorList>
    </citation>
    <scope>NUCLEOTIDE SEQUENCE [LARGE SCALE GENOMIC DNA]</scope>
    <source>
        <strain evidence="4 5">NCTC13788</strain>
    </source>
</reference>
<dbReference type="InterPro" id="IPR011006">
    <property type="entry name" value="CheY-like_superfamily"/>
</dbReference>
<dbReference type="PROSITE" id="PS50930">
    <property type="entry name" value="HTH_LYTTR"/>
    <property type="match status" value="1"/>
</dbReference>
<dbReference type="EMBL" id="LT906439">
    <property type="protein sequence ID" value="SNU90631.1"/>
    <property type="molecule type" value="Genomic_DNA"/>
</dbReference>
<evidence type="ECO:0000313" key="4">
    <source>
        <dbReference type="EMBL" id="SNU90631.1"/>
    </source>
</evidence>
<dbReference type="AlphaFoldDB" id="A0A239SYS5"/>
<dbReference type="SMART" id="SM00850">
    <property type="entry name" value="LytTR"/>
    <property type="match status" value="1"/>
</dbReference>
<dbReference type="KEGG" id="smen:SAMEA4412692_1935"/>
<dbReference type="InterPro" id="IPR046947">
    <property type="entry name" value="LytR-like"/>
</dbReference>
<dbReference type="STRING" id="1123308.GCA_000380085_01451"/>
<evidence type="ECO:0000259" key="3">
    <source>
        <dbReference type="PROSITE" id="PS50930"/>
    </source>
</evidence>
<dbReference type="PROSITE" id="PS50110">
    <property type="entry name" value="RESPONSE_REGULATORY"/>
    <property type="match status" value="1"/>
</dbReference>
<feature type="domain" description="Response regulatory" evidence="2">
    <location>
        <begin position="2"/>
        <end position="116"/>
    </location>
</feature>
<dbReference type="GO" id="GO:0000156">
    <property type="term" value="F:phosphorelay response regulator activity"/>
    <property type="evidence" value="ECO:0007669"/>
    <property type="project" value="InterPro"/>
</dbReference>
<dbReference type="Gene3D" id="2.40.50.1020">
    <property type="entry name" value="LytTr DNA-binding domain"/>
    <property type="match status" value="1"/>
</dbReference>
<keyword evidence="5" id="KW-1185">Reference proteome</keyword>
<dbReference type="InterPro" id="IPR001789">
    <property type="entry name" value="Sig_transdc_resp-reg_receiver"/>
</dbReference>
<sequence>MKILIVDDEPLARAELRYLLEVYDQELEIEEADGIASSLALLVQQGYDVLFLDIHLTDESGMALAEMVNKMPNPPVIIFATAYDQYALPAFEQNARDYLLKPYEFERLAQAMDKVKGESELRGTGQASPEQLYATSHPIEDDGRIHMVATDHILMVEAQQGKSLVLTKGRRYESSDPLLVWEERLDPNAFMRTHRAYLVQLEKIETIEPWFNQTLQLHLKGGYKAPVSRNHVKSLKQRLGI</sequence>
<feature type="modified residue" description="4-aspartylphosphate" evidence="1">
    <location>
        <position position="53"/>
    </location>
</feature>
<dbReference type="InterPro" id="IPR007492">
    <property type="entry name" value="LytTR_DNA-bd_dom"/>
</dbReference>
<dbReference type="PANTHER" id="PTHR37299">
    <property type="entry name" value="TRANSCRIPTIONAL REGULATOR-RELATED"/>
    <property type="match status" value="1"/>
</dbReference>
<dbReference type="PANTHER" id="PTHR37299:SF1">
    <property type="entry name" value="STAGE 0 SPORULATION PROTEIN A HOMOLOG"/>
    <property type="match status" value="1"/>
</dbReference>
<accession>A0A239SYS5</accession>
<feature type="domain" description="HTH LytTR-type" evidence="3">
    <location>
        <begin position="137"/>
        <end position="241"/>
    </location>
</feature>
<dbReference type="RefSeq" id="WP_018373994.1">
    <property type="nucleotide sequence ID" value="NZ_LT906439.1"/>
</dbReference>
<dbReference type="OrthoDB" id="9809318at2"/>
<dbReference type="eggNOG" id="COG3279">
    <property type="taxonomic scope" value="Bacteria"/>
</dbReference>
<protein>
    <submittedName>
        <fullName evidence="4">Autolysis response regulater LytR</fullName>
    </submittedName>
</protein>
<dbReference type="SUPFAM" id="SSF52172">
    <property type="entry name" value="CheY-like"/>
    <property type="match status" value="1"/>
</dbReference>
<evidence type="ECO:0000313" key="5">
    <source>
        <dbReference type="Proteomes" id="UP000215185"/>
    </source>
</evidence>
<dbReference type="SMART" id="SM00448">
    <property type="entry name" value="REC"/>
    <property type="match status" value="1"/>
</dbReference>
<dbReference type="Proteomes" id="UP000215185">
    <property type="component" value="Chromosome 1"/>
</dbReference>
<gene>
    <name evidence="4" type="primary">lytR_2</name>
    <name evidence="4" type="ORF">SAMEA4412692_01935</name>
</gene>
<evidence type="ECO:0000259" key="2">
    <source>
        <dbReference type="PROSITE" id="PS50110"/>
    </source>
</evidence>
<name>A0A239SYS5_9STRE</name>
<organism evidence="4 5">
    <name type="scientific">Streptococcus merionis</name>
    <dbReference type="NCBI Taxonomy" id="400065"/>
    <lineage>
        <taxon>Bacteria</taxon>
        <taxon>Bacillati</taxon>
        <taxon>Bacillota</taxon>
        <taxon>Bacilli</taxon>
        <taxon>Lactobacillales</taxon>
        <taxon>Streptococcaceae</taxon>
        <taxon>Streptococcus</taxon>
    </lineage>
</organism>
<dbReference type="GO" id="GO:0003677">
    <property type="term" value="F:DNA binding"/>
    <property type="evidence" value="ECO:0007669"/>
    <property type="project" value="InterPro"/>
</dbReference>
<dbReference type="Gene3D" id="3.40.50.2300">
    <property type="match status" value="1"/>
</dbReference>
<evidence type="ECO:0000256" key="1">
    <source>
        <dbReference type="PROSITE-ProRule" id="PRU00169"/>
    </source>
</evidence>
<dbReference type="Pfam" id="PF04397">
    <property type="entry name" value="LytTR"/>
    <property type="match status" value="1"/>
</dbReference>
<dbReference type="Pfam" id="PF00072">
    <property type="entry name" value="Response_reg"/>
    <property type="match status" value="1"/>
</dbReference>